<gene>
    <name evidence="8" type="ORF">WG616_02305</name>
</gene>
<dbReference type="RefSeq" id="WP_338867242.1">
    <property type="nucleotide sequence ID" value="NZ_CP148066.1"/>
</dbReference>
<dbReference type="Pfam" id="PF00005">
    <property type="entry name" value="ABC_tran"/>
    <property type="match status" value="1"/>
</dbReference>
<reference evidence="8" key="1">
    <citation type="submission" date="2024-03" db="EMBL/GenBank/DDBJ databases">
        <title>Complete genome sequence of Mycoplasma gypis type strain B1/T1.</title>
        <authorList>
            <person name="Spergser J."/>
        </authorList>
    </citation>
    <scope>NUCLEOTIDE SEQUENCE [LARGE SCALE GENOMIC DNA]</scope>
    <source>
        <strain evidence="8">B1/T1</strain>
    </source>
</reference>
<dbReference type="InterPro" id="IPR039421">
    <property type="entry name" value="Type_1_exporter"/>
</dbReference>
<evidence type="ECO:0000256" key="2">
    <source>
        <dbReference type="ARBA" id="ARBA00005417"/>
    </source>
</evidence>
<keyword evidence="8" id="KW-0547">Nucleotide-binding</keyword>
<evidence type="ECO:0000256" key="5">
    <source>
        <dbReference type="ARBA" id="ARBA00023136"/>
    </source>
</evidence>
<feature type="transmembrane region" description="Helical" evidence="6">
    <location>
        <begin position="26"/>
        <end position="51"/>
    </location>
</feature>
<keyword evidence="5 6" id="KW-0472">Membrane</keyword>
<evidence type="ECO:0000256" key="6">
    <source>
        <dbReference type="SAM" id="Phobius"/>
    </source>
</evidence>
<dbReference type="InterPro" id="IPR003439">
    <property type="entry name" value="ABC_transporter-like_ATP-bd"/>
</dbReference>
<dbReference type="Gene3D" id="3.40.50.300">
    <property type="entry name" value="P-loop containing nucleotide triphosphate hydrolases"/>
    <property type="match status" value="1"/>
</dbReference>
<dbReference type="InterPro" id="IPR011527">
    <property type="entry name" value="ABC1_TM_dom"/>
</dbReference>
<feature type="domain" description="ABC transmembrane type-1" evidence="7">
    <location>
        <begin position="27"/>
        <end position="308"/>
    </location>
</feature>
<evidence type="ECO:0000313" key="8">
    <source>
        <dbReference type="EMBL" id="WXL28181.1"/>
    </source>
</evidence>
<evidence type="ECO:0000256" key="1">
    <source>
        <dbReference type="ARBA" id="ARBA00004651"/>
    </source>
</evidence>
<name>A0ABZ2RPZ1_9BACT</name>
<sequence length="515" mass="61033">MTKSQNEIIDKIRNTSSYILQKPKTVILSIFLSITIFVFSIICSQIIKTIFNEITLDKNFSDLEFLSLFFIWIVFTKSLFNYTNNFIKNKIETTIFKNINSIMVNKLFNGKVSQIEKLSKGDIFARFQIIHAVSSYQSLIFCSLYSQAFCFVACFSYLFYLNKNITFIVVFSVIVIFLVSLASNYYYSKKYEQILKNSENFNLSIINIVNNFKTNRLGGLKNFWHSKFQQENITIFDQQNNIFEKISIFEEIINFMLQLSPILIIYLSLHKTEQSNFQIGDIMLFTTFFNYLIPPTKNISYIISNYSNYTKNINKLNYFFEIENENINQPFNQISDIKKIKIKDFSFGCVPSKILLKIRDLEIDKKIIIEGKNGIGKSTFLKIFTNLYDYNGSVQLNNIELKNFNIEELRYKVNYVSNEVNLFEGSVFENICFRDDYFASIFKNNYEYLHLEDVLKYFNLSLTDKISANGQNLSSGQKQLVNILKNFFFTKCINYFWRSFWKFWFNCIWKNKKYY</sequence>
<organism evidence="8 9">
    <name type="scientific">[Mycoplasma] gypis</name>
    <dbReference type="NCBI Taxonomy" id="92404"/>
    <lineage>
        <taxon>Bacteria</taxon>
        <taxon>Bacillati</taxon>
        <taxon>Mycoplasmatota</taxon>
        <taxon>Mycoplasmoidales</taxon>
        <taxon>Metamycoplasmataceae</taxon>
        <taxon>Metamycoplasma</taxon>
    </lineage>
</organism>
<dbReference type="Pfam" id="PF00664">
    <property type="entry name" value="ABC_membrane"/>
    <property type="match status" value="1"/>
</dbReference>
<comment type="similarity">
    <text evidence="2">Belongs to the ABC transporter superfamily.</text>
</comment>
<dbReference type="SUPFAM" id="SSF52540">
    <property type="entry name" value="P-loop containing nucleoside triphosphate hydrolases"/>
    <property type="match status" value="1"/>
</dbReference>
<keyword evidence="9" id="KW-1185">Reference proteome</keyword>
<proteinExistence type="inferred from homology"/>
<feature type="transmembrane region" description="Helical" evidence="6">
    <location>
        <begin position="165"/>
        <end position="187"/>
    </location>
</feature>
<dbReference type="Proteomes" id="UP001460679">
    <property type="component" value="Chromosome"/>
</dbReference>
<keyword evidence="8" id="KW-0067">ATP-binding</keyword>
<dbReference type="Gene3D" id="1.20.1560.10">
    <property type="entry name" value="ABC transporter type 1, transmembrane domain"/>
    <property type="match status" value="1"/>
</dbReference>
<dbReference type="GO" id="GO:0005524">
    <property type="term" value="F:ATP binding"/>
    <property type="evidence" value="ECO:0007669"/>
    <property type="project" value="UniProtKB-KW"/>
</dbReference>
<accession>A0ABZ2RPZ1</accession>
<evidence type="ECO:0000256" key="4">
    <source>
        <dbReference type="ARBA" id="ARBA00022989"/>
    </source>
</evidence>
<dbReference type="SUPFAM" id="SSF90123">
    <property type="entry name" value="ABC transporter transmembrane region"/>
    <property type="match status" value="1"/>
</dbReference>
<dbReference type="PANTHER" id="PTHR24221">
    <property type="entry name" value="ATP-BINDING CASSETTE SUB-FAMILY B"/>
    <property type="match status" value="1"/>
</dbReference>
<dbReference type="InterPro" id="IPR036640">
    <property type="entry name" value="ABC1_TM_sf"/>
</dbReference>
<feature type="transmembrane region" description="Helical" evidence="6">
    <location>
        <begin position="139"/>
        <end position="159"/>
    </location>
</feature>
<keyword evidence="3 6" id="KW-0812">Transmembrane</keyword>
<dbReference type="PANTHER" id="PTHR24221:SF654">
    <property type="entry name" value="ATP-BINDING CASSETTE SUB-FAMILY B MEMBER 6"/>
    <property type="match status" value="1"/>
</dbReference>
<dbReference type="EMBL" id="CP148066">
    <property type="protein sequence ID" value="WXL28181.1"/>
    <property type="molecule type" value="Genomic_DNA"/>
</dbReference>
<protein>
    <submittedName>
        <fullName evidence="8">ABC transporter ATP-binding protein</fullName>
    </submittedName>
</protein>
<evidence type="ECO:0000259" key="7">
    <source>
        <dbReference type="PROSITE" id="PS50929"/>
    </source>
</evidence>
<dbReference type="InterPro" id="IPR027417">
    <property type="entry name" value="P-loop_NTPase"/>
</dbReference>
<evidence type="ECO:0000256" key="3">
    <source>
        <dbReference type="ARBA" id="ARBA00022692"/>
    </source>
</evidence>
<keyword evidence="4 6" id="KW-1133">Transmembrane helix</keyword>
<feature type="transmembrane region" description="Helical" evidence="6">
    <location>
        <begin position="63"/>
        <end position="80"/>
    </location>
</feature>
<comment type="subcellular location">
    <subcellularLocation>
        <location evidence="1">Cell membrane</location>
        <topology evidence="1">Multi-pass membrane protein</topology>
    </subcellularLocation>
</comment>
<evidence type="ECO:0000313" key="9">
    <source>
        <dbReference type="Proteomes" id="UP001460679"/>
    </source>
</evidence>
<dbReference type="PROSITE" id="PS50929">
    <property type="entry name" value="ABC_TM1F"/>
    <property type="match status" value="1"/>
</dbReference>